<evidence type="ECO:0000256" key="2">
    <source>
        <dbReference type="SAM" id="SignalP"/>
    </source>
</evidence>
<dbReference type="EMBL" id="CP020440">
    <property type="protein sequence ID" value="ARC34970.1"/>
    <property type="molecule type" value="Genomic_DNA"/>
</dbReference>
<organism evidence="4 5">
    <name type="scientific">Paracoccus yeei</name>
    <dbReference type="NCBI Taxonomy" id="147645"/>
    <lineage>
        <taxon>Bacteria</taxon>
        <taxon>Pseudomonadati</taxon>
        <taxon>Pseudomonadota</taxon>
        <taxon>Alphaproteobacteria</taxon>
        <taxon>Rhodobacterales</taxon>
        <taxon>Paracoccaceae</taxon>
        <taxon>Paracoccus</taxon>
    </lineage>
</organism>
<dbReference type="RefSeq" id="WP_080620003.1">
    <property type="nucleotide sequence ID" value="NZ_CAWMZI010000003.1"/>
</dbReference>
<dbReference type="AlphaFoldDB" id="A0A1V0GMC5"/>
<dbReference type="Gene3D" id="1.10.10.2520">
    <property type="entry name" value="Cell wall hydrolase SleB, domain 1"/>
    <property type="match status" value="1"/>
</dbReference>
<name>A0A1V0GMC5_9RHOB</name>
<dbReference type="Proteomes" id="UP000191257">
    <property type="component" value="Plasmid unnamed2"/>
</dbReference>
<keyword evidence="2" id="KW-0732">Signal</keyword>
<evidence type="ECO:0000259" key="3">
    <source>
        <dbReference type="Pfam" id="PF07486"/>
    </source>
</evidence>
<feature type="signal peptide" evidence="2">
    <location>
        <begin position="1"/>
        <end position="20"/>
    </location>
</feature>
<reference evidence="4" key="1">
    <citation type="submission" date="2017-12" db="EMBL/GenBank/DDBJ databases">
        <title>FDA dAtabase for Regulatory Grade micrObial Sequences (FDA-ARGOS): Supporting development and validation of Infectious Disease Dx tests.</title>
        <authorList>
            <person name="Campos J."/>
            <person name="Goldberg B."/>
            <person name="Tallon L."/>
            <person name="Sadzewicz L."/>
            <person name="Sengamalay N."/>
            <person name="Ott S."/>
            <person name="Godinez A."/>
            <person name="Nagaraj S."/>
            <person name="Vyas G."/>
            <person name="Aluvathingal J."/>
            <person name="Nadendla S."/>
            <person name="Geyer C."/>
            <person name="Nandy P."/>
            <person name="Hobson J."/>
            <person name="Sichtig H."/>
        </authorList>
    </citation>
    <scope>NUCLEOTIDE SEQUENCE</scope>
    <source>
        <strain evidence="4">FDAARGOS_252</strain>
        <plasmid evidence="4">unnamed2</plasmid>
    </source>
</reference>
<feature type="region of interest" description="Disordered" evidence="1">
    <location>
        <begin position="74"/>
        <end position="94"/>
    </location>
</feature>
<evidence type="ECO:0000313" key="4">
    <source>
        <dbReference type="EMBL" id="ARC34970.1"/>
    </source>
</evidence>
<keyword evidence="4" id="KW-0614">Plasmid</keyword>
<protein>
    <submittedName>
        <fullName evidence="4">Cell wall hydrolase</fullName>
    </submittedName>
</protein>
<dbReference type="GO" id="GO:0016787">
    <property type="term" value="F:hydrolase activity"/>
    <property type="evidence" value="ECO:0007669"/>
    <property type="project" value="UniProtKB-KW"/>
</dbReference>
<sequence length="246" mass="26412">MIRAVLVTAVAFAAAWGAGAPDLGRHPVQSGTDGAAPAHAVPQMQPQSPATGFQALGAAFDRANRALMRSGPLPETAARPAMRPTGIGTDRPFARPATAGQIARGARIPPPPASLRNASDLSCIAVAIYHEARNQDDFGQRAIASVILQRAALSRRWGDTACDIVVPRQFSFMTSRYDYPPIDDMRAWKKAVRLAARVMIEGPMPELKGADHYHAKAVTPDWASSMVRVRLVGDHIFYVDPRSSAI</sequence>
<accession>A0A1V0GMC5</accession>
<geneLocation type="plasmid" evidence="4 5">
    <name>unnamed2</name>
</geneLocation>
<dbReference type="Pfam" id="PF07486">
    <property type="entry name" value="Hydrolase_2"/>
    <property type="match status" value="1"/>
</dbReference>
<dbReference type="eggNOG" id="COG3773">
    <property type="taxonomic scope" value="Bacteria"/>
</dbReference>
<keyword evidence="5" id="KW-1185">Reference proteome</keyword>
<evidence type="ECO:0000313" key="5">
    <source>
        <dbReference type="Proteomes" id="UP000191257"/>
    </source>
</evidence>
<feature type="domain" description="Cell wall hydrolase SleB" evidence="3">
    <location>
        <begin position="136"/>
        <end position="238"/>
    </location>
</feature>
<gene>
    <name evidence="4" type="ORF">A6J80_00110</name>
</gene>
<dbReference type="InterPro" id="IPR042047">
    <property type="entry name" value="SleB_dom1"/>
</dbReference>
<evidence type="ECO:0000256" key="1">
    <source>
        <dbReference type="SAM" id="MobiDB-lite"/>
    </source>
</evidence>
<feature type="chain" id="PRO_5012482602" evidence="2">
    <location>
        <begin position="21"/>
        <end position="246"/>
    </location>
</feature>
<dbReference type="KEGG" id="pye:A6J80_00110"/>
<keyword evidence="4" id="KW-0378">Hydrolase</keyword>
<dbReference type="InterPro" id="IPR011105">
    <property type="entry name" value="Cell_wall_hydrolase_SleB"/>
</dbReference>
<proteinExistence type="predicted"/>